<evidence type="ECO:0000256" key="7">
    <source>
        <dbReference type="RuleBase" id="RU364068"/>
    </source>
</evidence>
<protein>
    <recommendedName>
        <fullName evidence="7">Inositol-1-monophosphatase</fullName>
        <ecNumber evidence="7">3.1.3.25</ecNumber>
    </recommendedName>
</protein>
<keyword evidence="9" id="KW-1185">Reference proteome</keyword>
<organism evidence="8 9">
    <name type="scientific">[Clostridium] asparagiforme DSM 15981</name>
    <dbReference type="NCBI Taxonomy" id="518636"/>
    <lineage>
        <taxon>Bacteria</taxon>
        <taxon>Bacillati</taxon>
        <taxon>Bacillota</taxon>
        <taxon>Clostridia</taxon>
        <taxon>Lachnospirales</taxon>
        <taxon>Lachnospiraceae</taxon>
        <taxon>Enterocloster</taxon>
    </lineage>
</organism>
<evidence type="ECO:0000256" key="2">
    <source>
        <dbReference type="ARBA" id="ARBA00001946"/>
    </source>
</evidence>
<reference evidence="8 9" key="1">
    <citation type="submission" date="2009-01" db="EMBL/GenBank/DDBJ databases">
        <authorList>
            <person name="Fulton L."/>
            <person name="Clifton S."/>
            <person name="Fulton B."/>
            <person name="Xu J."/>
            <person name="Minx P."/>
            <person name="Pepin K.H."/>
            <person name="Johnson M."/>
            <person name="Bhonagiri V."/>
            <person name="Nash W.E."/>
            <person name="Mardis E.R."/>
            <person name="Wilson R.K."/>
        </authorList>
    </citation>
    <scope>NUCLEOTIDE SEQUENCE [LARGE SCALE GENOMIC DNA]</scope>
    <source>
        <strain evidence="8 9">DSM 15981</strain>
    </source>
</reference>
<dbReference type="PRINTS" id="PR00377">
    <property type="entry name" value="IMPHPHTASES"/>
</dbReference>
<proteinExistence type="inferred from homology"/>
<dbReference type="PRINTS" id="PR01959">
    <property type="entry name" value="SBIMPHPHTASE"/>
</dbReference>
<dbReference type="Gene3D" id="3.40.190.80">
    <property type="match status" value="1"/>
</dbReference>
<name>C0CTA3_9FIRM</name>
<evidence type="ECO:0000256" key="5">
    <source>
        <dbReference type="ARBA" id="ARBA00022842"/>
    </source>
</evidence>
<keyword evidence="5 6" id="KW-0460">Magnesium</keyword>
<feature type="binding site" evidence="6">
    <location>
        <position position="80"/>
    </location>
    <ligand>
        <name>Mg(2+)</name>
        <dbReference type="ChEBI" id="CHEBI:18420"/>
        <label>1</label>
        <note>catalytic</note>
    </ligand>
</feature>
<comment type="cofactor">
    <cofactor evidence="2 6 7">
        <name>Mg(2+)</name>
        <dbReference type="ChEBI" id="CHEBI:18420"/>
    </cofactor>
</comment>
<dbReference type="PANTHER" id="PTHR20854:SF4">
    <property type="entry name" value="INOSITOL-1-MONOPHOSPHATASE-RELATED"/>
    <property type="match status" value="1"/>
</dbReference>
<feature type="binding site" evidence="6">
    <location>
        <position position="63"/>
    </location>
    <ligand>
        <name>Mg(2+)</name>
        <dbReference type="ChEBI" id="CHEBI:18420"/>
        <label>1</label>
        <note>catalytic</note>
    </ligand>
</feature>
<dbReference type="AlphaFoldDB" id="C0CTA3"/>
<comment type="catalytic activity">
    <reaction evidence="1 7">
        <text>a myo-inositol phosphate + H2O = myo-inositol + phosphate</text>
        <dbReference type="Rhea" id="RHEA:24056"/>
        <dbReference type="ChEBI" id="CHEBI:15377"/>
        <dbReference type="ChEBI" id="CHEBI:17268"/>
        <dbReference type="ChEBI" id="CHEBI:43474"/>
        <dbReference type="ChEBI" id="CHEBI:84139"/>
        <dbReference type="EC" id="3.1.3.25"/>
    </reaction>
</comment>
<dbReference type="InterPro" id="IPR020550">
    <property type="entry name" value="Inositol_monophosphatase_CS"/>
</dbReference>
<dbReference type="Proteomes" id="UP000004756">
    <property type="component" value="Unassembled WGS sequence"/>
</dbReference>
<dbReference type="CDD" id="cd01639">
    <property type="entry name" value="IMPase"/>
    <property type="match status" value="1"/>
</dbReference>
<keyword evidence="3 6" id="KW-0479">Metal-binding</keyword>
<dbReference type="SUPFAM" id="SSF56655">
    <property type="entry name" value="Carbohydrate phosphatase"/>
    <property type="match status" value="1"/>
</dbReference>
<dbReference type="EC" id="3.1.3.25" evidence="7"/>
<comment type="caution">
    <text evidence="8">The sequence shown here is derived from an EMBL/GenBank/DDBJ whole genome shotgun (WGS) entry which is preliminary data.</text>
</comment>
<dbReference type="GO" id="GO:0006020">
    <property type="term" value="P:inositol metabolic process"/>
    <property type="evidence" value="ECO:0007669"/>
    <property type="project" value="TreeGrafter"/>
</dbReference>
<reference evidence="8 9" key="2">
    <citation type="submission" date="2009-02" db="EMBL/GenBank/DDBJ databases">
        <title>Draft genome sequence of Clostridium asparagiforme (DSM 15981).</title>
        <authorList>
            <person name="Sudarsanam P."/>
            <person name="Ley R."/>
            <person name="Guruge J."/>
            <person name="Turnbaugh P.J."/>
            <person name="Mahowald M."/>
            <person name="Liep D."/>
            <person name="Gordon J."/>
        </authorList>
    </citation>
    <scope>NUCLEOTIDE SEQUENCE [LARGE SCALE GENOMIC DNA]</scope>
    <source>
        <strain evidence="8 9">DSM 15981</strain>
    </source>
</reference>
<dbReference type="GO" id="GO:0046854">
    <property type="term" value="P:phosphatidylinositol phosphate biosynthetic process"/>
    <property type="evidence" value="ECO:0007669"/>
    <property type="project" value="InterPro"/>
</dbReference>
<evidence type="ECO:0000256" key="1">
    <source>
        <dbReference type="ARBA" id="ARBA00001033"/>
    </source>
</evidence>
<evidence type="ECO:0000256" key="4">
    <source>
        <dbReference type="ARBA" id="ARBA00022801"/>
    </source>
</evidence>
<dbReference type="PROSITE" id="PS00630">
    <property type="entry name" value="IMP_2"/>
    <property type="match status" value="1"/>
</dbReference>
<dbReference type="GO" id="GO:0007165">
    <property type="term" value="P:signal transduction"/>
    <property type="evidence" value="ECO:0007669"/>
    <property type="project" value="TreeGrafter"/>
</dbReference>
<gene>
    <name evidence="8" type="ORF">CLOSTASPAR_00201</name>
</gene>
<feature type="binding site" evidence="6">
    <location>
        <position position="83"/>
    </location>
    <ligand>
        <name>Mg(2+)</name>
        <dbReference type="ChEBI" id="CHEBI:18420"/>
        <label>1</label>
        <note>catalytic</note>
    </ligand>
</feature>
<dbReference type="HOGENOM" id="CLU_044118_0_2_9"/>
<dbReference type="PANTHER" id="PTHR20854">
    <property type="entry name" value="INOSITOL MONOPHOSPHATASE"/>
    <property type="match status" value="1"/>
</dbReference>
<dbReference type="Gene3D" id="3.30.540.10">
    <property type="entry name" value="Fructose-1,6-Bisphosphatase, subunit A, domain 1"/>
    <property type="match status" value="1"/>
</dbReference>
<dbReference type="EMBL" id="ACCJ01000013">
    <property type="protein sequence ID" value="EEG57686.1"/>
    <property type="molecule type" value="Genomic_DNA"/>
</dbReference>
<evidence type="ECO:0000256" key="3">
    <source>
        <dbReference type="ARBA" id="ARBA00022723"/>
    </source>
</evidence>
<dbReference type="InterPro" id="IPR033942">
    <property type="entry name" value="IMPase"/>
</dbReference>
<evidence type="ECO:0000313" key="9">
    <source>
        <dbReference type="Proteomes" id="UP000004756"/>
    </source>
</evidence>
<dbReference type="InterPro" id="IPR022337">
    <property type="entry name" value="Inositol_monophosphatase_SuhB"/>
</dbReference>
<sequence>MLFTNKIIYLVKQTRPLFFDRERSGEIREKGANDFVTETDTSVQAFLRRELYALEPSVQFLGEESSDEIIDFTKDVWVLDPVDGTTNLIHDFQMSVVSLALVQNGIVTLGVIYWPYMDELFYAAKGEGAFLNGCSISVSDVSRPQDSLIMVGPSPHCKEAYADLVMGITGRIFRQCQEIRILGSAALNLAYVACGRADGFYEKILKPWDYAAGSLIVEEAGGRVVRWDKSLVSFQEDCDILADNGNMGDWLAEALK</sequence>
<dbReference type="InterPro" id="IPR000760">
    <property type="entry name" value="Inositol_monophosphatase-like"/>
</dbReference>
<dbReference type="Pfam" id="PF00459">
    <property type="entry name" value="Inositol_P"/>
    <property type="match status" value="1"/>
</dbReference>
<accession>C0CTA3</accession>
<evidence type="ECO:0000256" key="6">
    <source>
        <dbReference type="PIRSR" id="PIRSR600760-2"/>
    </source>
</evidence>
<comment type="similarity">
    <text evidence="7">Belongs to the inositol monophosphatase superfamily.</text>
</comment>
<evidence type="ECO:0000313" key="8">
    <source>
        <dbReference type="EMBL" id="EEG57686.1"/>
    </source>
</evidence>
<dbReference type="GO" id="GO:0008934">
    <property type="term" value="F:inositol monophosphate 1-phosphatase activity"/>
    <property type="evidence" value="ECO:0007669"/>
    <property type="project" value="InterPro"/>
</dbReference>
<feature type="binding site" evidence="6">
    <location>
        <position position="209"/>
    </location>
    <ligand>
        <name>Mg(2+)</name>
        <dbReference type="ChEBI" id="CHEBI:18420"/>
        <label>1</label>
        <note>catalytic</note>
    </ligand>
</feature>
<keyword evidence="4 7" id="KW-0378">Hydrolase</keyword>
<dbReference type="GO" id="GO:0046872">
    <property type="term" value="F:metal ion binding"/>
    <property type="evidence" value="ECO:0007669"/>
    <property type="project" value="UniProtKB-KW"/>
</dbReference>